<evidence type="ECO:0000313" key="3">
    <source>
        <dbReference type="Proteomes" id="UP000801492"/>
    </source>
</evidence>
<dbReference type="EMBL" id="VTPC01090612">
    <property type="protein sequence ID" value="KAF2882499.1"/>
    <property type="molecule type" value="Genomic_DNA"/>
</dbReference>
<feature type="chain" id="PRO_5035468153" evidence="1">
    <location>
        <begin position="20"/>
        <end position="229"/>
    </location>
</feature>
<name>A0A8K0CAI1_IGNLU</name>
<reference evidence="2" key="1">
    <citation type="submission" date="2019-08" db="EMBL/GenBank/DDBJ databases">
        <title>The genome of the North American firefly Photinus pyralis.</title>
        <authorList>
            <consortium name="Photinus pyralis genome working group"/>
            <person name="Fallon T.R."/>
            <person name="Sander Lower S.E."/>
            <person name="Weng J.-K."/>
        </authorList>
    </citation>
    <scope>NUCLEOTIDE SEQUENCE</scope>
    <source>
        <strain evidence="2">TRF0915ILg1</strain>
        <tissue evidence="2">Whole body</tissue>
    </source>
</reference>
<dbReference type="AlphaFoldDB" id="A0A8K0CAI1"/>
<keyword evidence="3" id="KW-1185">Reference proteome</keyword>
<accession>A0A8K0CAI1</accession>
<dbReference type="OrthoDB" id="10472958at2759"/>
<sequence length="229" mass="26004">MKMIVWNLVLFFIFQVIAAELQEPLKTLASLPLIRPTVNGGPQVPSILYGITGGDNLQPIFSTSEMQYKPLPIFPRHVQKMPDPKEQIPYPPKPNNVQFVNNKAKVITEQAKDQAVDLLIKNRIGALQNLQINLNKLFEDIGNIASTFVTKHSFFGGVTRRSLFDPSILDDIKVISADLVNIGSDLNRIARNSFDDFDTFIHYMSDHRNFDFRNLFSSAFTTALRLFTY</sequence>
<feature type="signal peptide" evidence="1">
    <location>
        <begin position="1"/>
        <end position="19"/>
    </location>
</feature>
<proteinExistence type="predicted"/>
<evidence type="ECO:0000256" key="1">
    <source>
        <dbReference type="SAM" id="SignalP"/>
    </source>
</evidence>
<comment type="caution">
    <text evidence="2">The sequence shown here is derived from an EMBL/GenBank/DDBJ whole genome shotgun (WGS) entry which is preliminary data.</text>
</comment>
<organism evidence="2 3">
    <name type="scientific">Ignelater luminosus</name>
    <name type="common">Cucubano</name>
    <name type="synonym">Pyrophorus luminosus</name>
    <dbReference type="NCBI Taxonomy" id="2038154"/>
    <lineage>
        <taxon>Eukaryota</taxon>
        <taxon>Metazoa</taxon>
        <taxon>Ecdysozoa</taxon>
        <taxon>Arthropoda</taxon>
        <taxon>Hexapoda</taxon>
        <taxon>Insecta</taxon>
        <taxon>Pterygota</taxon>
        <taxon>Neoptera</taxon>
        <taxon>Endopterygota</taxon>
        <taxon>Coleoptera</taxon>
        <taxon>Polyphaga</taxon>
        <taxon>Elateriformia</taxon>
        <taxon>Elateroidea</taxon>
        <taxon>Elateridae</taxon>
        <taxon>Agrypninae</taxon>
        <taxon>Pyrophorini</taxon>
        <taxon>Ignelater</taxon>
    </lineage>
</organism>
<evidence type="ECO:0000313" key="2">
    <source>
        <dbReference type="EMBL" id="KAF2882499.1"/>
    </source>
</evidence>
<protein>
    <submittedName>
        <fullName evidence="2">Uncharacterized protein</fullName>
    </submittedName>
</protein>
<keyword evidence="1" id="KW-0732">Signal</keyword>
<dbReference type="Proteomes" id="UP000801492">
    <property type="component" value="Unassembled WGS sequence"/>
</dbReference>
<gene>
    <name evidence="2" type="ORF">ILUMI_23674</name>
</gene>